<accession>A0ABR1V3C3</accession>
<keyword evidence="8" id="KW-1185">Reference proteome</keyword>
<dbReference type="RefSeq" id="XP_066715568.1">
    <property type="nucleotide sequence ID" value="XM_066858626.1"/>
</dbReference>
<protein>
    <recommendedName>
        <fullName evidence="4">WD repeat-containing protein JIP5</fullName>
    </recommendedName>
    <alternativeName>
        <fullName evidence="5">WD repeat-containing protein jip5</fullName>
    </alternativeName>
</protein>
<evidence type="ECO:0000256" key="3">
    <source>
        <dbReference type="ARBA" id="ARBA00022737"/>
    </source>
</evidence>
<feature type="compositionally biased region" description="Acidic residues" evidence="6">
    <location>
        <begin position="387"/>
        <end position="397"/>
    </location>
</feature>
<dbReference type="PANTHER" id="PTHR44019:SF20">
    <property type="entry name" value="WD REPEAT-CONTAINING PROTEIN 55"/>
    <property type="match status" value="1"/>
</dbReference>
<dbReference type="GeneID" id="92091689"/>
<organism evidence="7 8">
    <name type="scientific">Apiospora phragmitis</name>
    <dbReference type="NCBI Taxonomy" id="2905665"/>
    <lineage>
        <taxon>Eukaryota</taxon>
        <taxon>Fungi</taxon>
        <taxon>Dikarya</taxon>
        <taxon>Ascomycota</taxon>
        <taxon>Pezizomycotina</taxon>
        <taxon>Sordariomycetes</taxon>
        <taxon>Xylariomycetidae</taxon>
        <taxon>Amphisphaeriales</taxon>
        <taxon>Apiosporaceae</taxon>
        <taxon>Apiospora</taxon>
    </lineage>
</organism>
<dbReference type="SUPFAM" id="SSF50978">
    <property type="entry name" value="WD40 repeat-like"/>
    <property type="match status" value="1"/>
</dbReference>
<dbReference type="Gene3D" id="2.130.10.10">
    <property type="entry name" value="YVTN repeat-like/Quinoprotein amine dehydrogenase"/>
    <property type="match status" value="2"/>
</dbReference>
<gene>
    <name evidence="7" type="ORF">PG994_007217</name>
</gene>
<evidence type="ECO:0000256" key="6">
    <source>
        <dbReference type="SAM" id="MobiDB-lite"/>
    </source>
</evidence>
<dbReference type="InterPro" id="IPR001680">
    <property type="entry name" value="WD40_rpt"/>
</dbReference>
<keyword evidence="3" id="KW-0677">Repeat</keyword>
<feature type="compositionally biased region" description="Basic residues" evidence="6">
    <location>
        <begin position="401"/>
        <end position="410"/>
    </location>
</feature>
<feature type="compositionally biased region" description="Acidic residues" evidence="6">
    <location>
        <begin position="345"/>
        <end position="368"/>
    </location>
</feature>
<evidence type="ECO:0000256" key="5">
    <source>
        <dbReference type="ARBA" id="ARBA00039514"/>
    </source>
</evidence>
<dbReference type="EMBL" id="JAQQWL010000007">
    <property type="protein sequence ID" value="KAK8064579.1"/>
    <property type="molecule type" value="Genomic_DNA"/>
</dbReference>
<dbReference type="SMART" id="SM00320">
    <property type="entry name" value="WD40"/>
    <property type="match status" value="3"/>
</dbReference>
<dbReference type="Proteomes" id="UP001480595">
    <property type="component" value="Unassembled WGS sequence"/>
</dbReference>
<comment type="similarity">
    <text evidence="1">Belongs to the WD repeat WDR55 family.</text>
</comment>
<evidence type="ECO:0000256" key="1">
    <source>
        <dbReference type="ARBA" id="ARBA00007625"/>
    </source>
</evidence>
<dbReference type="InterPro" id="IPR036322">
    <property type="entry name" value="WD40_repeat_dom_sf"/>
</dbReference>
<dbReference type="InterPro" id="IPR050505">
    <property type="entry name" value="WDR55/POC1"/>
</dbReference>
<evidence type="ECO:0000313" key="7">
    <source>
        <dbReference type="EMBL" id="KAK8064579.1"/>
    </source>
</evidence>
<evidence type="ECO:0000313" key="8">
    <source>
        <dbReference type="Proteomes" id="UP001480595"/>
    </source>
</evidence>
<keyword evidence="2" id="KW-0853">WD repeat</keyword>
<dbReference type="PANTHER" id="PTHR44019">
    <property type="entry name" value="WD REPEAT-CONTAINING PROTEIN 55"/>
    <property type="match status" value="1"/>
</dbReference>
<sequence length="430" mass="45880">MFENLCTLPLSAELFSQALHPYRTIAGCRPCFRLPAADKSAEDSDSADTSILSDGKGTIDTVWRTRRHKGSCRTLGFSNDGSALYSAGTDSILKHFSPTTGQVASKFAIPSTNPNVPNAPTLLHVLSPQTILLACDSGVLHLLDLRDHALASAKPQQSHFPHTDFVSSIAPLPPSAESTSGFSKQWVSTGGTTLAVTDLRRGVLVRSEDQEDELLSAVFVAGLGPKKNRENGIAAIGTGSGVLTLWDKGAWDDQQDRIIVDRDGESLDSIVQVPEFVTGGKKKVVVGVGDGNIRLVDLGKREVEASYTHDEVEAVLGLNFDCQGRMISGGGQTVKVWQEASALEAEAEEDEDSDSDEDEDDDSDDSGEDGAGAAPAAAEKSKRQASSDEEDDSDDSDDEKKKRKKRRKGKAPVVLGPHGAHGILKFKGLD</sequence>
<comment type="caution">
    <text evidence="7">The sequence shown here is derived from an EMBL/GenBank/DDBJ whole genome shotgun (WGS) entry which is preliminary data.</text>
</comment>
<reference evidence="7 8" key="1">
    <citation type="submission" date="2023-01" db="EMBL/GenBank/DDBJ databases">
        <title>Analysis of 21 Apiospora genomes using comparative genomics revels a genus with tremendous synthesis potential of carbohydrate active enzymes and secondary metabolites.</title>
        <authorList>
            <person name="Sorensen T."/>
        </authorList>
    </citation>
    <scope>NUCLEOTIDE SEQUENCE [LARGE SCALE GENOMIC DNA]</scope>
    <source>
        <strain evidence="7 8">CBS 135458</strain>
    </source>
</reference>
<proteinExistence type="inferred from homology"/>
<dbReference type="InterPro" id="IPR015943">
    <property type="entry name" value="WD40/YVTN_repeat-like_dom_sf"/>
</dbReference>
<feature type="region of interest" description="Disordered" evidence="6">
    <location>
        <begin position="342"/>
        <end position="430"/>
    </location>
</feature>
<name>A0ABR1V3C3_9PEZI</name>
<evidence type="ECO:0000256" key="2">
    <source>
        <dbReference type="ARBA" id="ARBA00022574"/>
    </source>
</evidence>
<evidence type="ECO:0000256" key="4">
    <source>
        <dbReference type="ARBA" id="ARBA00039238"/>
    </source>
</evidence>